<keyword evidence="2" id="KW-0813">Transport</keyword>
<evidence type="ECO:0000256" key="3">
    <source>
        <dbReference type="ARBA" id="ARBA00022475"/>
    </source>
</evidence>
<dbReference type="AlphaFoldDB" id="A0A7W8QA11"/>
<reference evidence="10 11" key="1">
    <citation type="submission" date="2020-08" db="EMBL/GenBank/DDBJ databases">
        <title>Genomic Encyclopedia of Type Strains, Phase IV (KMG-V): Genome sequencing to study the core and pangenomes of soil and plant-associated prokaryotes.</title>
        <authorList>
            <person name="Whitman W."/>
        </authorList>
    </citation>
    <scope>NUCLEOTIDE SEQUENCE [LARGE SCALE GENOMIC DNA]</scope>
    <source>
        <strain evidence="10 11">JPY158</strain>
    </source>
</reference>
<keyword evidence="5 9" id="KW-0812">Transmembrane</keyword>
<comment type="caution">
    <text evidence="10">The sequence shown here is derived from an EMBL/GenBank/DDBJ whole genome shotgun (WGS) entry which is preliminary data.</text>
</comment>
<accession>A0A7W8QA11</accession>
<dbReference type="InterPro" id="IPR007272">
    <property type="entry name" value="Sulf_transp_TsuA/YedE"/>
</dbReference>
<gene>
    <name evidence="10" type="ORF">HDG40_004262</name>
</gene>
<dbReference type="GO" id="GO:0005886">
    <property type="term" value="C:plasma membrane"/>
    <property type="evidence" value="ECO:0007669"/>
    <property type="project" value="UniProtKB-SubCell"/>
</dbReference>
<organism evidence="10 11">
    <name type="scientific">Paraburkholderia atlantica</name>
    <dbReference type="NCBI Taxonomy" id="2654982"/>
    <lineage>
        <taxon>Bacteria</taxon>
        <taxon>Pseudomonadati</taxon>
        <taxon>Pseudomonadota</taxon>
        <taxon>Betaproteobacteria</taxon>
        <taxon>Burkholderiales</taxon>
        <taxon>Burkholderiaceae</taxon>
        <taxon>Paraburkholderia</taxon>
    </lineage>
</organism>
<protein>
    <recommendedName>
        <fullName evidence="12">Sulphur transport domain-containing protein</fullName>
    </recommendedName>
</protein>
<evidence type="ECO:0000256" key="4">
    <source>
        <dbReference type="ARBA" id="ARBA00022519"/>
    </source>
</evidence>
<evidence type="ECO:0000256" key="7">
    <source>
        <dbReference type="ARBA" id="ARBA00023136"/>
    </source>
</evidence>
<dbReference type="PANTHER" id="PTHR30574:SF1">
    <property type="entry name" value="SULPHUR TRANSPORT DOMAIN-CONTAINING PROTEIN"/>
    <property type="match status" value="1"/>
</dbReference>
<proteinExistence type="inferred from homology"/>
<keyword evidence="11" id="KW-1185">Reference proteome</keyword>
<evidence type="ECO:0000313" key="10">
    <source>
        <dbReference type="EMBL" id="MBB5426089.1"/>
    </source>
</evidence>
<feature type="transmembrane region" description="Helical" evidence="9">
    <location>
        <begin position="112"/>
        <end position="128"/>
    </location>
</feature>
<keyword evidence="6 9" id="KW-1133">Transmembrane helix</keyword>
<evidence type="ECO:0000256" key="2">
    <source>
        <dbReference type="ARBA" id="ARBA00022448"/>
    </source>
</evidence>
<dbReference type="EMBL" id="JACHDD010000006">
    <property type="protein sequence ID" value="MBB5426089.1"/>
    <property type="molecule type" value="Genomic_DNA"/>
</dbReference>
<comment type="similarity">
    <text evidence="8">Belongs to the TsuA/YedE (TC 9.B.102) family.</text>
</comment>
<evidence type="ECO:0008006" key="12">
    <source>
        <dbReference type="Google" id="ProtNLM"/>
    </source>
</evidence>
<keyword evidence="3" id="KW-1003">Cell membrane</keyword>
<feature type="transmembrane region" description="Helical" evidence="9">
    <location>
        <begin position="33"/>
        <end position="52"/>
    </location>
</feature>
<feature type="transmembrane region" description="Helical" evidence="9">
    <location>
        <begin position="73"/>
        <end position="92"/>
    </location>
</feature>
<sequence length="172" mass="17649">MPREPASLARYRLTATLLEGTEAMTTSFTPWRALAGGLLIGLSASLLLGLNGKIAGISGIARRLVWGPRSGSAWRSAFVLGLIAGATCYYAIARATGNTAWLPHARPGFPPVLLVAAGLATGFGTALANGCTSGHGVCGVARLSRRSVVATVTFLATAIASTYVVRHVIGLS</sequence>
<evidence type="ECO:0000256" key="5">
    <source>
        <dbReference type="ARBA" id="ARBA00022692"/>
    </source>
</evidence>
<keyword evidence="7 9" id="KW-0472">Membrane</keyword>
<evidence type="ECO:0000256" key="1">
    <source>
        <dbReference type="ARBA" id="ARBA00004429"/>
    </source>
</evidence>
<name>A0A7W8QA11_PARAM</name>
<feature type="transmembrane region" description="Helical" evidence="9">
    <location>
        <begin position="148"/>
        <end position="169"/>
    </location>
</feature>
<evidence type="ECO:0000256" key="8">
    <source>
        <dbReference type="ARBA" id="ARBA00035655"/>
    </source>
</evidence>
<evidence type="ECO:0000256" key="6">
    <source>
        <dbReference type="ARBA" id="ARBA00022989"/>
    </source>
</evidence>
<dbReference type="Proteomes" id="UP000592780">
    <property type="component" value="Unassembled WGS sequence"/>
</dbReference>
<evidence type="ECO:0000313" key="11">
    <source>
        <dbReference type="Proteomes" id="UP000592780"/>
    </source>
</evidence>
<keyword evidence="4" id="KW-0997">Cell inner membrane</keyword>
<evidence type="ECO:0000256" key="9">
    <source>
        <dbReference type="SAM" id="Phobius"/>
    </source>
</evidence>
<dbReference type="Pfam" id="PF04143">
    <property type="entry name" value="Sulf_transp"/>
    <property type="match status" value="1"/>
</dbReference>
<comment type="subcellular location">
    <subcellularLocation>
        <location evidence="1">Cell inner membrane</location>
        <topology evidence="1">Multi-pass membrane protein</topology>
    </subcellularLocation>
</comment>
<dbReference type="PANTHER" id="PTHR30574">
    <property type="entry name" value="INNER MEMBRANE PROTEIN YEDE"/>
    <property type="match status" value="1"/>
</dbReference>